<feature type="compositionally biased region" description="Pro residues" evidence="1">
    <location>
        <begin position="103"/>
        <end position="114"/>
    </location>
</feature>
<dbReference type="Proteomes" id="UP000320762">
    <property type="component" value="Unassembled WGS sequence"/>
</dbReference>
<sequence>MARCLPHSPKLGEECRLPREAGAGLVLPSAASLNLTNVDPIPASPFEPRSSPTPADAPVSSSTPFIFGANRGLRGKFDVRADLRLASINAGNTTAAPAHESSSPPPPEIPPEPLPQADGFPSPFGNPTWPPKPSRNGPTFDPKKAIAQRSGRLMPAPQPPGHASPTAPAASLAALRADSIIPPDDPPEPESRQSMRDVDEINMPALDPPDAKATLPGLADTAAGSSQTSSAPAPKRELRKRVRNGDLKGKGKQKAETPPPTSDSDAVDSPEPERPVKKKRGAGLKRDSDEYVPPGKRAGKGGRGTQKGPFFMQEKRLSLIFGQILKAFNIVASRDWLRINTMTSLCASYVRALCELCASLSRGCSLRNTFGQAAELPRVHVCC</sequence>
<feature type="compositionally biased region" description="Basic and acidic residues" evidence="1">
    <location>
        <begin position="189"/>
        <end position="199"/>
    </location>
</feature>
<proteinExistence type="predicted"/>
<evidence type="ECO:0000313" key="2">
    <source>
        <dbReference type="EMBL" id="TRM61340.1"/>
    </source>
</evidence>
<feature type="compositionally biased region" description="Basic and acidic residues" evidence="1">
    <location>
        <begin position="243"/>
        <end position="255"/>
    </location>
</feature>
<feature type="region of interest" description="Disordered" evidence="1">
    <location>
        <begin position="90"/>
        <end position="308"/>
    </location>
</feature>
<organism evidence="2 3">
    <name type="scientific">Schizophyllum amplum</name>
    <dbReference type="NCBI Taxonomy" id="97359"/>
    <lineage>
        <taxon>Eukaryota</taxon>
        <taxon>Fungi</taxon>
        <taxon>Dikarya</taxon>
        <taxon>Basidiomycota</taxon>
        <taxon>Agaricomycotina</taxon>
        <taxon>Agaricomycetes</taxon>
        <taxon>Agaricomycetidae</taxon>
        <taxon>Agaricales</taxon>
        <taxon>Schizophyllaceae</taxon>
        <taxon>Schizophyllum</taxon>
    </lineage>
</organism>
<evidence type="ECO:0000313" key="3">
    <source>
        <dbReference type="Proteomes" id="UP000320762"/>
    </source>
</evidence>
<dbReference type="EMBL" id="VDMD01000017">
    <property type="protein sequence ID" value="TRM61340.1"/>
    <property type="molecule type" value="Genomic_DNA"/>
</dbReference>
<feature type="compositionally biased region" description="Low complexity" evidence="1">
    <location>
        <begin position="163"/>
        <end position="182"/>
    </location>
</feature>
<comment type="caution">
    <text evidence="2">The sequence shown here is derived from an EMBL/GenBank/DDBJ whole genome shotgun (WGS) entry which is preliminary data.</text>
</comment>
<protein>
    <submittedName>
        <fullName evidence="2">Uncharacterized protein</fullName>
    </submittedName>
</protein>
<dbReference type="AlphaFoldDB" id="A0A550C961"/>
<name>A0A550C961_9AGAR</name>
<feature type="region of interest" description="Disordered" evidence="1">
    <location>
        <begin position="36"/>
        <end position="71"/>
    </location>
</feature>
<gene>
    <name evidence="2" type="ORF">BD626DRAFT_538272</name>
</gene>
<reference evidence="2 3" key="1">
    <citation type="journal article" date="2019" name="New Phytol.">
        <title>Comparative genomics reveals unique wood-decay strategies and fruiting body development in the Schizophyllaceae.</title>
        <authorList>
            <person name="Almasi E."/>
            <person name="Sahu N."/>
            <person name="Krizsan K."/>
            <person name="Balint B."/>
            <person name="Kovacs G.M."/>
            <person name="Kiss B."/>
            <person name="Cseklye J."/>
            <person name="Drula E."/>
            <person name="Henrissat B."/>
            <person name="Nagy I."/>
            <person name="Chovatia M."/>
            <person name="Adam C."/>
            <person name="LaButti K."/>
            <person name="Lipzen A."/>
            <person name="Riley R."/>
            <person name="Grigoriev I.V."/>
            <person name="Nagy L.G."/>
        </authorList>
    </citation>
    <scope>NUCLEOTIDE SEQUENCE [LARGE SCALE GENOMIC DNA]</scope>
    <source>
        <strain evidence="2 3">NL-1724</strain>
    </source>
</reference>
<accession>A0A550C961</accession>
<evidence type="ECO:0000256" key="1">
    <source>
        <dbReference type="SAM" id="MobiDB-lite"/>
    </source>
</evidence>
<keyword evidence="3" id="KW-1185">Reference proteome</keyword>